<dbReference type="InterPro" id="IPR001867">
    <property type="entry name" value="OmpR/PhoB-type_DNA-bd"/>
</dbReference>
<dbReference type="SMART" id="SM00862">
    <property type="entry name" value="Trans_reg_C"/>
    <property type="match status" value="1"/>
</dbReference>
<evidence type="ECO:0000256" key="7">
    <source>
        <dbReference type="PROSITE-ProRule" id="PRU01091"/>
    </source>
</evidence>
<dbReference type="InterPro" id="IPR016032">
    <property type="entry name" value="Sig_transdc_resp-reg_C-effctor"/>
</dbReference>
<evidence type="ECO:0000259" key="8">
    <source>
        <dbReference type="PROSITE" id="PS50110"/>
    </source>
</evidence>
<dbReference type="PANTHER" id="PTHR48111:SF4">
    <property type="entry name" value="DNA-BINDING DUAL TRANSCRIPTIONAL REGULATOR OMPR"/>
    <property type="match status" value="1"/>
</dbReference>
<dbReference type="FunFam" id="3.40.50.2300:FF:000001">
    <property type="entry name" value="DNA-binding response regulator PhoB"/>
    <property type="match status" value="1"/>
</dbReference>
<evidence type="ECO:0000256" key="2">
    <source>
        <dbReference type="ARBA" id="ARBA00023012"/>
    </source>
</evidence>
<dbReference type="PROSITE" id="PS51755">
    <property type="entry name" value="OMPR_PHOB"/>
    <property type="match status" value="1"/>
</dbReference>
<dbReference type="SUPFAM" id="SSF52172">
    <property type="entry name" value="CheY-like"/>
    <property type="match status" value="1"/>
</dbReference>
<feature type="domain" description="Response regulatory" evidence="8">
    <location>
        <begin position="4"/>
        <end position="117"/>
    </location>
</feature>
<keyword evidence="5" id="KW-0804">Transcription</keyword>
<feature type="modified residue" description="4-aspartylphosphate" evidence="6">
    <location>
        <position position="53"/>
    </location>
</feature>
<evidence type="ECO:0000259" key="9">
    <source>
        <dbReference type="PROSITE" id="PS51755"/>
    </source>
</evidence>
<keyword evidence="4 7" id="KW-0238">DNA-binding</keyword>
<dbReference type="SMART" id="SM00448">
    <property type="entry name" value="REC"/>
    <property type="match status" value="1"/>
</dbReference>
<evidence type="ECO:0000256" key="4">
    <source>
        <dbReference type="ARBA" id="ARBA00023125"/>
    </source>
</evidence>
<dbReference type="GO" id="GO:0006355">
    <property type="term" value="P:regulation of DNA-templated transcription"/>
    <property type="evidence" value="ECO:0007669"/>
    <property type="project" value="InterPro"/>
</dbReference>
<evidence type="ECO:0000256" key="6">
    <source>
        <dbReference type="PROSITE-ProRule" id="PRU00169"/>
    </source>
</evidence>
<feature type="DNA-binding region" description="OmpR/PhoB-type" evidence="7">
    <location>
        <begin position="127"/>
        <end position="226"/>
    </location>
</feature>
<dbReference type="EMBL" id="VBAP01000069">
    <property type="protein sequence ID" value="TMI73587.1"/>
    <property type="molecule type" value="Genomic_DNA"/>
</dbReference>
<evidence type="ECO:0000256" key="1">
    <source>
        <dbReference type="ARBA" id="ARBA00022553"/>
    </source>
</evidence>
<evidence type="ECO:0000313" key="10">
    <source>
        <dbReference type="EMBL" id="TMI73587.1"/>
    </source>
</evidence>
<keyword evidence="1 6" id="KW-0597">Phosphoprotein</keyword>
<evidence type="ECO:0000313" key="11">
    <source>
        <dbReference type="Proteomes" id="UP000318834"/>
    </source>
</evidence>
<dbReference type="Gene3D" id="6.10.250.690">
    <property type="match status" value="1"/>
</dbReference>
<keyword evidence="2" id="KW-0902">Two-component regulatory system</keyword>
<dbReference type="InterPro" id="IPR001789">
    <property type="entry name" value="Sig_transdc_resp-reg_receiver"/>
</dbReference>
<dbReference type="PANTHER" id="PTHR48111">
    <property type="entry name" value="REGULATOR OF RPOS"/>
    <property type="match status" value="1"/>
</dbReference>
<reference evidence="10 11" key="1">
    <citation type="journal article" date="2019" name="Nat. Microbiol.">
        <title>Mediterranean grassland soil C-N compound turnover is dependent on rainfall and depth, and is mediated by genomically divergent microorganisms.</title>
        <authorList>
            <person name="Diamond S."/>
            <person name="Andeer P.F."/>
            <person name="Li Z."/>
            <person name="Crits-Christoph A."/>
            <person name="Burstein D."/>
            <person name="Anantharaman K."/>
            <person name="Lane K.R."/>
            <person name="Thomas B.C."/>
            <person name="Pan C."/>
            <person name="Northen T.R."/>
            <person name="Banfield J.F."/>
        </authorList>
    </citation>
    <scope>NUCLEOTIDE SEQUENCE [LARGE SCALE GENOMIC DNA]</scope>
    <source>
        <strain evidence="10">NP_8</strain>
    </source>
</reference>
<dbReference type="GO" id="GO:0000156">
    <property type="term" value="F:phosphorelay response regulator activity"/>
    <property type="evidence" value="ECO:0007669"/>
    <property type="project" value="TreeGrafter"/>
</dbReference>
<dbReference type="InterPro" id="IPR036388">
    <property type="entry name" value="WH-like_DNA-bd_sf"/>
</dbReference>
<dbReference type="InterPro" id="IPR011006">
    <property type="entry name" value="CheY-like_superfamily"/>
</dbReference>
<dbReference type="Gene3D" id="1.10.10.10">
    <property type="entry name" value="Winged helix-like DNA-binding domain superfamily/Winged helix DNA-binding domain"/>
    <property type="match status" value="1"/>
</dbReference>
<feature type="domain" description="OmpR/PhoB-type" evidence="9">
    <location>
        <begin position="127"/>
        <end position="226"/>
    </location>
</feature>
<dbReference type="Proteomes" id="UP000318834">
    <property type="component" value="Unassembled WGS sequence"/>
</dbReference>
<dbReference type="InterPro" id="IPR039420">
    <property type="entry name" value="WalR-like"/>
</dbReference>
<dbReference type="FunFam" id="1.10.10.10:FF:000018">
    <property type="entry name" value="DNA-binding response regulator ResD"/>
    <property type="match status" value="1"/>
</dbReference>
<dbReference type="Pfam" id="PF00486">
    <property type="entry name" value="Trans_reg_C"/>
    <property type="match status" value="1"/>
</dbReference>
<sequence length="227" mass="25267">MMRTVLVVDDEPKIVQIARDYLQRAGFSVVSASDGTGALATARAAKPDLIVLDLKLPGMDGLDVARELRKASSVPIIMLTARVDETDKLIGLELGADDYMTKPFSPKELVARIRAVLRRTEAARLGVETIRVGELTLDVPRMQVSVERRAVTLTSTEFQILVALARQPGRIFTRGQLLDQVHGVAFESYERAIDAHIKNIRRKLESDPRRPRYILTVYGVGYKLAEE</sequence>
<dbReference type="Pfam" id="PF00072">
    <property type="entry name" value="Response_reg"/>
    <property type="match status" value="1"/>
</dbReference>
<dbReference type="GO" id="GO:0005829">
    <property type="term" value="C:cytosol"/>
    <property type="evidence" value="ECO:0007669"/>
    <property type="project" value="TreeGrafter"/>
</dbReference>
<name>A0A537IQS0_9BACT</name>
<dbReference type="AlphaFoldDB" id="A0A537IQS0"/>
<dbReference type="CDD" id="cd00383">
    <property type="entry name" value="trans_reg_C"/>
    <property type="match status" value="1"/>
</dbReference>
<dbReference type="PROSITE" id="PS50110">
    <property type="entry name" value="RESPONSE_REGULATORY"/>
    <property type="match status" value="1"/>
</dbReference>
<dbReference type="GO" id="GO:0032993">
    <property type="term" value="C:protein-DNA complex"/>
    <property type="evidence" value="ECO:0007669"/>
    <property type="project" value="TreeGrafter"/>
</dbReference>
<evidence type="ECO:0000256" key="5">
    <source>
        <dbReference type="ARBA" id="ARBA00023163"/>
    </source>
</evidence>
<proteinExistence type="predicted"/>
<protein>
    <submittedName>
        <fullName evidence="10">Response regulator transcription factor</fullName>
    </submittedName>
</protein>
<dbReference type="Gene3D" id="3.40.50.2300">
    <property type="match status" value="1"/>
</dbReference>
<comment type="caution">
    <text evidence="10">The sequence shown here is derived from an EMBL/GenBank/DDBJ whole genome shotgun (WGS) entry which is preliminary data.</text>
</comment>
<dbReference type="GO" id="GO:0000976">
    <property type="term" value="F:transcription cis-regulatory region binding"/>
    <property type="evidence" value="ECO:0007669"/>
    <property type="project" value="TreeGrafter"/>
</dbReference>
<organism evidence="10 11">
    <name type="scientific">Candidatus Segetimicrobium genomatis</name>
    <dbReference type="NCBI Taxonomy" id="2569760"/>
    <lineage>
        <taxon>Bacteria</taxon>
        <taxon>Bacillati</taxon>
        <taxon>Candidatus Sysuimicrobiota</taxon>
        <taxon>Candidatus Sysuimicrobiia</taxon>
        <taxon>Candidatus Sysuimicrobiales</taxon>
        <taxon>Candidatus Segetimicrobiaceae</taxon>
        <taxon>Candidatus Segetimicrobium</taxon>
    </lineage>
</organism>
<gene>
    <name evidence="10" type="ORF">E6H05_09520</name>
</gene>
<evidence type="ECO:0000256" key="3">
    <source>
        <dbReference type="ARBA" id="ARBA00023015"/>
    </source>
</evidence>
<keyword evidence="3" id="KW-0805">Transcription regulation</keyword>
<accession>A0A537IQS0</accession>
<dbReference type="SUPFAM" id="SSF46894">
    <property type="entry name" value="C-terminal effector domain of the bipartite response regulators"/>
    <property type="match status" value="1"/>
</dbReference>